<reference evidence="3 4" key="1">
    <citation type="submission" date="2019-02" db="EMBL/GenBank/DDBJ databases">
        <title>Deep-cultivation of Planctomycetes and their phenomic and genomic characterization uncovers novel biology.</title>
        <authorList>
            <person name="Wiegand S."/>
            <person name="Jogler M."/>
            <person name="Boedeker C."/>
            <person name="Pinto D."/>
            <person name="Vollmers J."/>
            <person name="Rivas-Marin E."/>
            <person name="Kohn T."/>
            <person name="Peeters S.H."/>
            <person name="Heuer A."/>
            <person name="Rast P."/>
            <person name="Oberbeckmann S."/>
            <person name="Bunk B."/>
            <person name="Jeske O."/>
            <person name="Meyerdierks A."/>
            <person name="Storesund J.E."/>
            <person name="Kallscheuer N."/>
            <person name="Luecker S."/>
            <person name="Lage O.M."/>
            <person name="Pohl T."/>
            <person name="Merkel B.J."/>
            <person name="Hornburger P."/>
            <person name="Mueller R.-W."/>
            <person name="Bruemmer F."/>
            <person name="Labrenz M."/>
            <person name="Spormann A.M."/>
            <person name="Op den Camp H."/>
            <person name="Overmann J."/>
            <person name="Amann R."/>
            <person name="Jetten M.S.M."/>
            <person name="Mascher T."/>
            <person name="Medema M.H."/>
            <person name="Devos D.P."/>
            <person name="Kaster A.-K."/>
            <person name="Ovreas L."/>
            <person name="Rohde M."/>
            <person name="Galperin M.Y."/>
            <person name="Jogler C."/>
        </authorList>
    </citation>
    <scope>NUCLEOTIDE SEQUENCE [LARGE SCALE GENOMIC DNA]</scope>
    <source>
        <strain evidence="3 4">Pan181</strain>
    </source>
</reference>
<evidence type="ECO:0000313" key="4">
    <source>
        <dbReference type="Proteomes" id="UP000315750"/>
    </source>
</evidence>
<dbReference type="Proteomes" id="UP000315750">
    <property type="component" value="Chromosome"/>
</dbReference>
<dbReference type="OrthoDB" id="300512at2"/>
<feature type="transmembrane region" description="Helical" evidence="2">
    <location>
        <begin position="173"/>
        <end position="201"/>
    </location>
</feature>
<dbReference type="KEGG" id="amuc:Pan181_06960"/>
<gene>
    <name evidence="3" type="ORF">Pan181_06960</name>
</gene>
<keyword evidence="4" id="KW-1185">Reference proteome</keyword>
<evidence type="ECO:0000256" key="2">
    <source>
        <dbReference type="SAM" id="Phobius"/>
    </source>
</evidence>
<feature type="transmembrane region" description="Helical" evidence="2">
    <location>
        <begin position="40"/>
        <end position="63"/>
    </location>
</feature>
<keyword evidence="2" id="KW-0472">Membrane</keyword>
<feature type="transmembrane region" description="Helical" evidence="2">
    <location>
        <begin position="75"/>
        <end position="98"/>
    </location>
</feature>
<feature type="transmembrane region" description="Helical" evidence="2">
    <location>
        <begin position="110"/>
        <end position="133"/>
    </location>
</feature>
<dbReference type="RefSeq" id="WP_145245483.1">
    <property type="nucleotide sequence ID" value="NZ_CP036278.1"/>
</dbReference>
<name>A0A518AIM3_9BACT</name>
<evidence type="ECO:0000313" key="3">
    <source>
        <dbReference type="EMBL" id="QDU54514.1"/>
    </source>
</evidence>
<evidence type="ECO:0000256" key="1">
    <source>
        <dbReference type="SAM" id="MobiDB-lite"/>
    </source>
</evidence>
<feature type="transmembrane region" description="Helical" evidence="2">
    <location>
        <begin position="139"/>
        <end position="161"/>
    </location>
</feature>
<accession>A0A518AIM3</accession>
<feature type="region of interest" description="Disordered" evidence="1">
    <location>
        <begin position="1"/>
        <end position="24"/>
    </location>
</feature>
<sequence>MDDSLNPFAAPQTDNSDRPQAEWNQSQPQAMARVRLGLTLVYAGLCCSVLAVLGLVVFAMMGLEDANGNFAPDQAPYWIPALGVLLVAILFFAGEVLCLSVPRETGSQQLVVISLVLQGVAILALVVPVLLRGFGMDSWFWWGIGANLAGALSLLFFLLFIHRVAVYISQRDIATKAVFSMVLGAISCLIFYGSVISIYLVETGRLELGVFTSGWAAAFAALCMLIAWVMYANSVTYLRQAISA</sequence>
<proteinExistence type="predicted"/>
<protein>
    <recommendedName>
        <fullName evidence="5">Frag1/DRAM/Sfk1 family protein</fullName>
    </recommendedName>
</protein>
<feature type="transmembrane region" description="Helical" evidence="2">
    <location>
        <begin position="213"/>
        <end position="231"/>
    </location>
</feature>
<organism evidence="3 4">
    <name type="scientific">Aeoliella mucimassa</name>
    <dbReference type="NCBI Taxonomy" id="2527972"/>
    <lineage>
        <taxon>Bacteria</taxon>
        <taxon>Pseudomonadati</taxon>
        <taxon>Planctomycetota</taxon>
        <taxon>Planctomycetia</taxon>
        <taxon>Pirellulales</taxon>
        <taxon>Lacipirellulaceae</taxon>
        <taxon>Aeoliella</taxon>
    </lineage>
</organism>
<keyword evidence="2" id="KW-0812">Transmembrane</keyword>
<keyword evidence="2" id="KW-1133">Transmembrane helix</keyword>
<dbReference type="AlphaFoldDB" id="A0A518AIM3"/>
<evidence type="ECO:0008006" key="5">
    <source>
        <dbReference type="Google" id="ProtNLM"/>
    </source>
</evidence>
<dbReference type="EMBL" id="CP036278">
    <property type="protein sequence ID" value="QDU54514.1"/>
    <property type="molecule type" value="Genomic_DNA"/>
</dbReference>